<dbReference type="PANTHER" id="PTHR43270">
    <property type="entry name" value="BETA-ALA-HIS DIPEPTIDASE"/>
    <property type="match status" value="1"/>
</dbReference>
<keyword evidence="1" id="KW-0645">Protease</keyword>
<evidence type="ECO:0000313" key="6">
    <source>
        <dbReference type="Proteomes" id="UP000678513"/>
    </source>
</evidence>
<dbReference type="RefSeq" id="WP_212325287.1">
    <property type="nucleotide sequence ID" value="NZ_AP024463.1"/>
</dbReference>
<dbReference type="InterPro" id="IPR011650">
    <property type="entry name" value="Peptidase_M20_dimer"/>
</dbReference>
<dbReference type="InterPro" id="IPR051458">
    <property type="entry name" value="Cyt/Met_Dipeptidase"/>
</dbReference>
<keyword evidence="3" id="KW-0378">Hydrolase</keyword>
<gene>
    <name evidence="5" type="ORF">J5A65_03255</name>
</gene>
<feature type="domain" description="Peptidase M20 dimerisation" evidence="4">
    <location>
        <begin position="191"/>
        <end position="340"/>
    </location>
</feature>
<dbReference type="Gene3D" id="3.30.70.360">
    <property type="match status" value="1"/>
</dbReference>
<proteinExistence type="predicted"/>
<evidence type="ECO:0000256" key="2">
    <source>
        <dbReference type="ARBA" id="ARBA00022723"/>
    </source>
</evidence>
<dbReference type="Gene3D" id="3.40.630.10">
    <property type="entry name" value="Zn peptidases"/>
    <property type="match status" value="1"/>
</dbReference>
<protein>
    <submittedName>
        <fullName evidence="5">Dipeptidase</fullName>
    </submittedName>
</protein>
<dbReference type="PANTHER" id="PTHR43270:SF12">
    <property type="entry name" value="SUCCINYL-DIAMINOPIMELATE DESUCCINYLASE"/>
    <property type="match status" value="1"/>
</dbReference>
<keyword evidence="6" id="KW-1185">Reference proteome</keyword>
<dbReference type="SUPFAM" id="SSF53187">
    <property type="entry name" value="Zn-dependent exopeptidases"/>
    <property type="match status" value="1"/>
</dbReference>
<evidence type="ECO:0000256" key="1">
    <source>
        <dbReference type="ARBA" id="ARBA00022670"/>
    </source>
</evidence>
<organism evidence="5 6">
    <name type="scientific">Arachnia rubra</name>
    <dbReference type="NCBI Taxonomy" id="1547448"/>
    <lineage>
        <taxon>Bacteria</taxon>
        <taxon>Bacillati</taxon>
        <taxon>Actinomycetota</taxon>
        <taxon>Actinomycetes</taxon>
        <taxon>Propionibacteriales</taxon>
        <taxon>Propionibacteriaceae</taxon>
        <taxon>Arachnia</taxon>
    </lineage>
</organism>
<accession>A0ABX7Y7R5</accession>
<evidence type="ECO:0000256" key="3">
    <source>
        <dbReference type="ARBA" id="ARBA00022801"/>
    </source>
</evidence>
<dbReference type="InterPro" id="IPR002933">
    <property type="entry name" value="Peptidase_M20"/>
</dbReference>
<reference evidence="5 6" key="1">
    <citation type="submission" date="2021-03" db="EMBL/GenBank/DDBJ databases">
        <title>Human Oral Microbial Genomes.</title>
        <authorList>
            <person name="Johnston C.D."/>
            <person name="Chen T."/>
            <person name="Dewhirst F.E."/>
        </authorList>
    </citation>
    <scope>NUCLEOTIDE SEQUENCE [LARGE SCALE GENOMIC DNA]</scope>
    <source>
        <strain evidence="5 6">DSMZ 100122</strain>
    </source>
</reference>
<evidence type="ECO:0000259" key="4">
    <source>
        <dbReference type="Pfam" id="PF07687"/>
    </source>
</evidence>
<dbReference type="Pfam" id="PF01546">
    <property type="entry name" value="Peptidase_M20"/>
    <property type="match status" value="1"/>
</dbReference>
<dbReference type="EMBL" id="CP072384">
    <property type="protein sequence ID" value="QUC08773.1"/>
    <property type="molecule type" value="Genomic_DNA"/>
</dbReference>
<sequence>MTNLAWNIERVLPSAIADLHKLISIPSISSMPEHDGDVTACRDTVAGLFRDLGAAEVKFLDGGGKPAVWAHFPGPEGTPTVLLYAHYDVQPIGDAAAWTSPAFEPTERDGRLYARGSADDKGGIAVHLAALRVFDGKPPVGVKVFIEGEEEVGSPTMPTLLDRYRDELSADVYVVTDSVNWEVGKPSFTTSLRGVADCKVTVSTLEQGLHSGQFGGVVPDALTALCRLLATLHDEAGNVAIEGLHQGTAPDLDYPLDRLKEETGLLDGVSQIGDGPVVQRMWFKPACSVLAIDATPVAQASNTLIPSARAKVSVRLAPGQDPVAASDALEAHLLKHAPWGARVEVSRGQMGAPSAISLGDRAEAAKAAFREAFGVDPVEMGCGGSIPIVAEFADRNPDAMVLVTAVTDPNSRMHGIDESLDLGDLAKAALAETLFLHNLA</sequence>
<name>A0ABX7Y7R5_9ACTN</name>
<evidence type="ECO:0000313" key="5">
    <source>
        <dbReference type="EMBL" id="QUC08773.1"/>
    </source>
</evidence>
<keyword evidence="2" id="KW-0479">Metal-binding</keyword>
<dbReference type="Pfam" id="PF07687">
    <property type="entry name" value="M20_dimer"/>
    <property type="match status" value="1"/>
</dbReference>
<dbReference type="Proteomes" id="UP000678513">
    <property type="component" value="Chromosome"/>
</dbReference>
<dbReference type="NCBIfam" id="NF005914">
    <property type="entry name" value="PRK07907.1"/>
    <property type="match status" value="1"/>
</dbReference>